<protein>
    <submittedName>
        <fullName evidence="1">Zinc finger protein</fullName>
    </submittedName>
</protein>
<sequence>MHRTKCAAVIKNVLAPHFKRKLDKMVKEAPGYSLMLDESTDVSATKHLCVSVRFLNPETNCISDTFLDLKEVANGTAEVMHHCVMNILSDHGLALRDSVGIATDGANSMCGQHNSLWSRLRDGNPDLILIKCVCHSLDLVAAKTMETMPSALEYMVHESHNYFAPSTVRLAAYKELYNSMLEDHDSDKLEPPKLPSPSPTRWLAVYDCIERIVSQFESLQKFFQSTDSRDYKARVLRDMYNDIRNYLYLIFLAAVLHNVKRVNMLFQSQTVDPLKLFQELENLYVEVLKCILKPAVLRHNSSGDLLSLNLKNMEGIYLDSEQADLGAAFAERLEASGLPVQEQACIREQCFNFLQKMAMQLQTRIPNATSALRRLQAISPEAVLGPNACRDIFSLPSCFFGISRNQLEAEVRLLRSAFATTETHSATSFWYEALAFRDAAGI</sequence>
<dbReference type="PANTHER" id="PTHR37162">
    <property type="entry name" value="HAT FAMILY DIMERISATION DOMAINCONTAINING PROTEIN-RELATED"/>
    <property type="match status" value="1"/>
</dbReference>
<dbReference type="InterPro" id="IPR012337">
    <property type="entry name" value="RNaseH-like_sf"/>
</dbReference>
<name>A0A131YUN9_RHIAP</name>
<dbReference type="SUPFAM" id="SSF53098">
    <property type="entry name" value="Ribonuclease H-like"/>
    <property type="match status" value="1"/>
</dbReference>
<reference evidence="1" key="1">
    <citation type="journal article" date="2016" name="Ticks Tick Borne Dis.">
        <title>De novo assembly and annotation of the salivary gland transcriptome of Rhipicephalus appendiculatus male and female ticks during blood feeding.</title>
        <authorList>
            <person name="de Castro M.H."/>
            <person name="de Klerk D."/>
            <person name="Pienaar R."/>
            <person name="Latif A.A."/>
            <person name="Rees D.J."/>
            <person name="Mans B.J."/>
        </authorList>
    </citation>
    <scope>NUCLEOTIDE SEQUENCE</scope>
    <source>
        <tissue evidence="1">Salivary glands</tissue>
    </source>
</reference>
<dbReference type="PANTHER" id="PTHR37162:SF1">
    <property type="entry name" value="BED-TYPE DOMAIN-CONTAINING PROTEIN"/>
    <property type="match status" value="1"/>
</dbReference>
<dbReference type="EMBL" id="GEDV01006936">
    <property type="protein sequence ID" value="JAP81621.1"/>
    <property type="molecule type" value="Transcribed_RNA"/>
</dbReference>
<accession>A0A131YUN9</accession>
<organism evidence="1">
    <name type="scientific">Rhipicephalus appendiculatus</name>
    <name type="common">Brown ear tick</name>
    <dbReference type="NCBI Taxonomy" id="34631"/>
    <lineage>
        <taxon>Eukaryota</taxon>
        <taxon>Metazoa</taxon>
        <taxon>Ecdysozoa</taxon>
        <taxon>Arthropoda</taxon>
        <taxon>Chelicerata</taxon>
        <taxon>Arachnida</taxon>
        <taxon>Acari</taxon>
        <taxon>Parasitiformes</taxon>
        <taxon>Ixodida</taxon>
        <taxon>Ixodoidea</taxon>
        <taxon>Ixodidae</taxon>
        <taxon>Rhipicephalinae</taxon>
        <taxon>Rhipicephalus</taxon>
        <taxon>Rhipicephalus</taxon>
    </lineage>
</organism>
<evidence type="ECO:0000313" key="1">
    <source>
        <dbReference type="EMBL" id="JAP81621.1"/>
    </source>
</evidence>
<proteinExistence type="predicted"/>
<dbReference type="AlphaFoldDB" id="A0A131YUN9"/>